<evidence type="ECO:0000313" key="9">
    <source>
        <dbReference type="EMBL" id="GAA4800695.1"/>
    </source>
</evidence>
<dbReference type="Pfam" id="PF00884">
    <property type="entry name" value="Sulfatase"/>
    <property type="match status" value="1"/>
</dbReference>
<dbReference type="PANTHER" id="PTHR42693:SF42">
    <property type="entry name" value="ARYLSULFATASE G"/>
    <property type="match status" value="1"/>
</dbReference>
<comment type="caution">
    <text evidence="9">The sequence shown here is derived from an EMBL/GenBank/DDBJ whole genome shotgun (WGS) entry which is preliminary data.</text>
</comment>
<comment type="similarity">
    <text evidence="2">Belongs to the sulfatase family.</text>
</comment>
<feature type="chain" id="PRO_5046649776" evidence="7">
    <location>
        <begin position="21"/>
        <end position="470"/>
    </location>
</feature>
<name>A0ABP9BUH4_9SPHI</name>
<evidence type="ECO:0000256" key="3">
    <source>
        <dbReference type="ARBA" id="ARBA00022723"/>
    </source>
</evidence>
<dbReference type="Gene3D" id="3.40.720.10">
    <property type="entry name" value="Alkaline Phosphatase, subunit A"/>
    <property type="match status" value="1"/>
</dbReference>
<evidence type="ECO:0000256" key="4">
    <source>
        <dbReference type="ARBA" id="ARBA00022729"/>
    </source>
</evidence>
<dbReference type="CDD" id="cd16144">
    <property type="entry name" value="ARS_like"/>
    <property type="match status" value="1"/>
</dbReference>
<evidence type="ECO:0000313" key="10">
    <source>
        <dbReference type="Proteomes" id="UP001501411"/>
    </source>
</evidence>
<evidence type="ECO:0000256" key="1">
    <source>
        <dbReference type="ARBA" id="ARBA00001913"/>
    </source>
</evidence>
<evidence type="ECO:0000256" key="7">
    <source>
        <dbReference type="SAM" id="SignalP"/>
    </source>
</evidence>
<protein>
    <submittedName>
        <fullName evidence="9">Sulfatase</fullName>
    </submittedName>
</protein>
<sequence length="470" mass="52693">MYKRLILLKTCLLGVLHLYAVSSEQPKNRQDAPNIVFIIVDDLGWRDVGYKGNHYLETPNIDQLSKEGMVFNNAYSNAPNCAPTRAALISGQYGPRTGIYTVGTAERGETKNRKLIPVKNKTELDSAVYTLPEALKDHGYATGIFGKWHLGTGSENGPEVQGFDRNVGGGKAGSPKSYFSPYHNPQLKDGVVGEELTERLTSEAISFIEQSKHQPFFVYLPYYAVHVPLQAKPELVEKYKKKATDEERYNPTYAALMETVDTQIGRLLTYLKTAGLTDNTLVVFTSDNGPFFPVTSAAPLNGSKGMLYEGGIRVPLIVKWPNKIKAGSASDEPVMSIDFFPTFLKLTNAKVPETKALDGVDLSPIWLKTGKIAERTLYWHFPAYLEAYKGMDQLWRQKPGGAIRKGNWKLIQTFEDNRVELFNLQQDEYERHNLAQEHPDKAAELLHDLQQWQIAIKAPIPTALNPLYKP</sequence>
<proteinExistence type="inferred from homology"/>
<dbReference type="Proteomes" id="UP001501411">
    <property type="component" value="Unassembled WGS sequence"/>
</dbReference>
<organism evidence="9 10">
    <name type="scientific">Olivibacter ginsenosidimutans</name>
    <dbReference type="NCBI Taxonomy" id="1176537"/>
    <lineage>
        <taxon>Bacteria</taxon>
        <taxon>Pseudomonadati</taxon>
        <taxon>Bacteroidota</taxon>
        <taxon>Sphingobacteriia</taxon>
        <taxon>Sphingobacteriales</taxon>
        <taxon>Sphingobacteriaceae</taxon>
        <taxon>Olivibacter</taxon>
    </lineage>
</organism>
<dbReference type="SUPFAM" id="SSF53649">
    <property type="entry name" value="Alkaline phosphatase-like"/>
    <property type="match status" value="1"/>
</dbReference>
<dbReference type="InterPro" id="IPR017850">
    <property type="entry name" value="Alkaline_phosphatase_core_sf"/>
</dbReference>
<dbReference type="EMBL" id="BAABIQ010000041">
    <property type="protein sequence ID" value="GAA4800695.1"/>
    <property type="molecule type" value="Genomic_DNA"/>
</dbReference>
<keyword evidence="5" id="KW-0378">Hydrolase</keyword>
<feature type="signal peptide" evidence="7">
    <location>
        <begin position="1"/>
        <end position="20"/>
    </location>
</feature>
<dbReference type="RefSeq" id="WP_345233066.1">
    <property type="nucleotide sequence ID" value="NZ_BAABIQ010000041.1"/>
</dbReference>
<gene>
    <name evidence="9" type="ORF">GCM10023231_31850</name>
</gene>
<dbReference type="Gene3D" id="3.30.1120.10">
    <property type="match status" value="1"/>
</dbReference>
<keyword evidence="3" id="KW-0479">Metal-binding</keyword>
<dbReference type="InterPro" id="IPR000917">
    <property type="entry name" value="Sulfatase_N"/>
</dbReference>
<keyword evidence="4 7" id="KW-0732">Signal</keyword>
<dbReference type="InterPro" id="IPR050738">
    <property type="entry name" value="Sulfatase"/>
</dbReference>
<keyword evidence="10" id="KW-1185">Reference proteome</keyword>
<evidence type="ECO:0000256" key="5">
    <source>
        <dbReference type="ARBA" id="ARBA00022801"/>
    </source>
</evidence>
<evidence type="ECO:0000256" key="6">
    <source>
        <dbReference type="ARBA" id="ARBA00022837"/>
    </source>
</evidence>
<dbReference type="PANTHER" id="PTHR42693">
    <property type="entry name" value="ARYLSULFATASE FAMILY MEMBER"/>
    <property type="match status" value="1"/>
</dbReference>
<evidence type="ECO:0000256" key="2">
    <source>
        <dbReference type="ARBA" id="ARBA00008779"/>
    </source>
</evidence>
<reference evidence="10" key="1">
    <citation type="journal article" date="2019" name="Int. J. Syst. Evol. Microbiol.">
        <title>The Global Catalogue of Microorganisms (GCM) 10K type strain sequencing project: providing services to taxonomists for standard genome sequencing and annotation.</title>
        <authorList>
            <consortium name="The Broad Institute Genomics Platform"/>
            <consortium name="The Broad Institute Genome Sequencing Center for Infectious Disease"/>
            <person name="Wu L."/>
            <person name="Ma J."/>
        </authorList>
    </citation>
    <scope>NUCLEOTIDE SEQUENCE [LARGE SCALE GENOMIC DNA]</scope>
    <source>
        <strain evidence="10">JCM 18200</strain>
    </source>
</reference>
<accession>A0ABP9BUH4</accession>
<evidence type="ECO:0000259" key="8">
    <source>
        <dbReference type="Pfam" id="PF00884"/>
    </source>
</evidence>
<keyword evidence="6" id="KW-0106">Calcium</keyword>
<comment type="cofactor">
    <cofactor evidence="1">
        <name>Ca(2+)</name>
        <dbReference type="ChEBI" id="CHEBI:29108"/>
    </cofactor>
</comment>
<feature type="domain" description="Sulfatase N-terminal" evidence="8">
    <location>
        <begin position="33"/>
        <end position="348"/>
    </location>
</feature>